<keyword evidence="2" id="KW-1185">Reference proteome</keyword>
<comment type="caution">
    <text evidence="1">The sequence shown here is derived from an EMBL/GenBank/DDBJ whole genome shotgun (WGS) entry which is preliminary data.</text>
</comment>
<reference evidence="1" key="2">
    <citation type="submission" date="2023-05" db="EMBL/GenBank/DDBJ databases">
        <authorList>
            <person name="Schelkunov M.I."/>
        </authorList>
    </citation>
    <scope>NUCLEOTIDE SEQUENCE</scope>
    <source>
        <strain evidence="1">Hsosn_3</strain>
        <tissue evidence="1">Leaf</tissue>
    </source>
</reference>
<dbReference type="EMBL" id="JAUIZM010000119">
    <property type="protein sequence ID" value="KAK1348673.1"/>
    <property type="molecule type" value="Genomic_DNA"/>
</dbReference>
<reference evidence="1" key="1">
    <citation type="submission" date="2023-02" db="EMBL/GenBank/DDBJ databases">
        <title>Genome of toxic invasive species Heracleum sosnowskyi carries increased number of genes despite the absence of recent whole-genome duplications.</title>
        <authorList>
            <person name="Schelkunov M."/>
            <person name="Shtratnikova V."/>
            <person name="Makarenko M."/>
            <person name="Klepikova A."/>
            <person name="Omelchenko D."/>
            <person name="Novikova G."/>
            <person name="Obukhova E."/>
            <person name="Bogdanov V."/>
            <person name="Penin A."/>
            <person name="Logacheva M."/>
        </authorList>
    </citation>
    <scope>NUCLEOTIDE SEQUENCE</scope>
    <source>
        <strain evidence="1">Hsosn_3</strain>
        <tissue evidence="1">Leaf</tissue>
    </source>
</reference>
<sequence>MISGTTSGGKSKHRPEIYIEKLKAIEIKVQVIEIKAIEIKVQVTEDVSECSIMCVGTGDIYTKVLKALEFKVQKKESMMKVTACLIEVSEPLVQVSACSL</sequence>
<evidence type="ECO:0000313" key="2">
    <source>
        <dbReference type="Proteomes" id="UP001237642"/>
    </source>
</evidence>
<protein>
    <submittedName>
        <fullName evidence="1">Uncharacterized protein</fullName>
    </submittedName>
</protein>
<evidence type="ECO:0000313" key="1">
    <source>
        <dbReference type="EMBL" id="KAK1348673.1"/>
    </source>
</evidence>
<organism evidence="1 2">
    <name type="scientific">Heracleum sosnowskyi</name>
    <dbReference type="NCBI Taxonomy" id="360622"/>
    <lineage>
        <taxon>Eukaryota</taxon>
        <taxon>Viridiplantae</taxon>
        <taxon>Streptophyta</taxon>
        <taxon>Embryophyta</taxon>
        <taxon>Tracheophyta</taxon>
        <taxon>Spermatophyta</taxon>
        <taxon>Magnoliopsida</taxon>
        <taxon>eudicotyledons</taxon>
        <taxon>Gunneridae</taxon>
        <taxon>Pentapetalae</taxon>
        <taxon>asterids</taxon>
        <taxon>campanulids</taxon>
        <taxon>Apiales</taxon>
        <taxon>Apiaceae</taxon>
        <taxon>Apioideae</taxon>
        <taxon>apioid superclade</taxon>
        <taxon>Tordylieae</taxon>
        <taxon>Tordyliinae</taxon>
        <taxon>Heracleum</taxon>
    </lineage>
</organism>
<proteinExistence type="predicted"/>
<name>A0AAD8GM85_9APIA</name>
<accession>A0AAD8GM85</accession>
<dbReference type="AlphaFoldDB" id="A0AAD8GM85"/>
<dbReference type="Proteomes" id="UP001237642">
    <property type="component" value="Unassembled WGS sequence"/>
</dbReference>
<gene>
    <name evidence="1" type="ORF">POM88_054920</name>
</gene>